<evidence type="ECO:0000313" key="3">
    <source>
        <dbReference type="EMBL" id="KAL1876864.1"/>
    </source>
</evidence>
<dbReference type="Gene3D" id="3.30.70.80">
    <property type="entry name" value="Peptidase S8 propeptide/proteinase inhibitor I9"/>
    <property type="match status" value="1"/>
</dbReference>
<feature type="chain" id="PRO_5045123522" description="Proteinase inhibitor, propeptide" evidence="2">
    <location>
        <begin position="20"/>
        <end position="95"/>
    </location>
</feature>
<evidence type="ECO:0008006" key="5">
    <source>
        <dbReference type="Google" id="ProtNLM"/>
    </source>
</evidence>
<accession>A0ABR3XLJ5</accession>
<protein>
    <recommendedName>
        <fullName evidence="5">Proteinase inhibitor, propeptide</fullName>
    </recommendedName>
</protein>
<comment type="similarity">
    <text evidence="1">Belongs to the protease inhibitor I9 family.</text>
</comment>
<dbReference type="SUPFAM" id="SSF54897">
    <property type="entry name" value="Protease propeptides/inhibitors"/>
    <property type="match status" value="1"/>
</dbReference>
<dbReference type="PANTHER" id="PTHR28288">
    <property type="entry name" value="PROTEASE B INHIBITOR 2"/>
    <property type="match status" value="1"/>
</dbReference>
<gene>
    <name evidence="3" type="ORF">VTK73DRAFT_9094</name>
</gene>
<comment type="caution">
    <text evidence="3">The sequence shown here is derived from an EMBL/GenBank/DDBJ whole genome shotgun (WGS) entry which is preliminary data.</text>
</comment>
<organism evidence="3 4">
    <name type="scientific">Phialemonium thermophilum</name>
    <dbReference type="NCBI Taxonomy" id="223376"/>
    <lineage>
        <taxon>Eukaryota</taxon>
        <taxon>Fungi</taxon>
        <taxon>Dikarya</taxon>
        <taxon>Ascomycota</taxon>
        <taxon>Pezizomycotina</taxon>
        <taxon>Sordariomycetes</taxon>
        <taxon>Sordariomycetidae</taxon>
        <taxon>Cephalothecales</taxon>
        <taxon>Cephalothecaceae</taxon>
        <taxon>Phialemonium</taxon>
    </lineage>
</organism>
<keyword evidence="2" id="KW-0732">Signal</keyword>
<evidence type="ECO:0000256" key="1">
    <source>
        <dbReference type="ARBA" id="ARBA00038069"/>
    </source>
</evidence>
<dbReference type="EMBL" id="JAZHXJ010000072">
    <property type="protein sequence ID" value="KAL1876864.1"/>
    <property type="molecule type" value="Genomic_DNA"/>
</dbReference>
<proteinExistence type="inferred from homology"/>
<feature type="signal peptide" evidence="2">
    <location>
        <begin position="1"/>
        <end position="19"/>
    </location>
</feature>
<keyword evidence="4" id="KW-1185">Reference proteome</keyword>
<evidence type="ECO:0000256" key="2">
    <source>
        <dbReference type="SAM" id="SignalP"/>
    </source>
</evidence>
<sequence length="95" mass="10097">MRLVAFLVATLAVISGAFAVDVQKSVIITYPSGTPNSVVDQAKQAVRDNGGVILHEYHLIKGFAAKVGEKVLESVAAWGEPYNALIEEDEVVSAL</sequence>
<name>A0ABR3XLJ5_9PEZI</name>
<dbReference type="InterPro" id="IPR052471">
    <property type="entry name" value="PBI_I9"/>
</dbReference>
<dbReference type="Proteomes" id="UP001586593">
    <property type="component" value="Unassembled WGS sequence"/>
</dbReference>
<dbReference type="InterPro" id="IPR037045">
    <property type="entry name" value="S8pro/Inhibitor_I9_sf"/>
</dbReference>
<evidence type="ECO:0000313" key="4">
    <source>
        <dbReference type="Proteomes" id="UP001586593"/>
    </source>
</evidence>
<reference evidence="3 4" key="1">
    <citation type="journal article" date="2024" name="Commun. Biol.">
        <title>Comparative genomic analysis of thermophilic fungi reveals convergent evolutionary adaptations and gene losses.</title>
        <authorList>
            <person name="Steindorff A.S."/>
            <person name="Aguilar-Pontes M.V."/>
            <person name="Robinson A.J."/>
            <person name="Andreopoulos B."/>
            <person name="LaButti K."/>
            <person name="Kuo A."/>
            <person name="Mondo S."/>
            <person name="Riley R."/>
            <person name="Otillar R."/>
            <person name="Haridas S."/>
            <person name="Lipzen A."/>
            <person name="Grimwood J."/>
            <person name="Schmutz J."/>
            <person name="Clum A."/>
            <person name="Reid I.D."/>
            <person name="Moisan M.C."/>
            <person name="Butler G."/>
            <person name="Nguyen T.T.M."/>
            <person name="Dewar K."/>
            <person name="Conant G."/>
            <person name="Drula E."/>
            <person name="Henrissat B."/>
            <person name="Hansel C."/>
            <person name="Singer S."/>
            <person name="Hutchinson M.I."/>
            <person name="de Vries R.P."/>
            <person name="Natvig D.O."/>
            <person name="Powell A.J."/>
            <person name="Tsang A."/>
            <person name="Grigoriev I.V."/>
        </authorList>
    </citation>
    <scope>NUCLEOTIDE SEQUENCE [LARGE SCALE GENOMIC DNA]</scope>
    <source>
        <strain evidence="3 4">ATCC 24622</strain>
    </source>
</reference>
<dbReference type="PANTHER" id="PTHR28288:SF1">
    <property type="entry name" value="INHIBITOR I9 DOMAIN-CONTAINING PROTEIN"/>
    <property type="match status" value="1"/>
</dbReference>